<keyword evidence="2" id="KW-0472">Membrane</keyword>
<feature type="transmembrane region" description="Helical" evidence="2">
    <location>
        <begin position="173"/>
        <end position="189"/>
    </location>
</feature>
<keyword evidence="2" id="KW-0812">Transmembrane</keyword>
<sequence length="242" mass="25921">MRCEIFREALSARIDGEREPLDPAVVDSHLETCQDCRAWYSRAQDLRRWMTVRAAPVVPDLTGVVLDRVPAPTGERWPARIGLGLVAMAQLTLSVAQLFGTATGMGAAGGSMLSHLTHESTAWNLAVGVGLLWAALRPRAAAGQLPVLSGFVLVLTALSVADLAGHAVTTARLASHAFVVLGLALLFLVRHQHRDDGRPGIGDALVPAPHAEPGSSPGERLGDIPRPRHPRWHRPASRRRAA</sequence>
<name>A0A8H9M8L4_9PSEU</name>
<keyword evidence="2" id="KW-1133">Transmembrane helix</keyword>
<feature type="region of interest" description="Disordered" evidence="1">
    <location>
        <begin position="199"/>
        <end position="242"/>
    </location>
</feature>
<dbReference type="OrthoDB" id="5197868at2"/>
<protein>
    <submittedName>
        <fullName evidence="4">Membrane protein</fullName>
    </submittedName>
</protein>
<evidence type="ECO:0000259" key="3">
    <source>
        <dbReference type="Pfam" id="PF13490"/>
    </source>
</evidence>
<feature type="transmembrane region" description="Helical" evidence="2">
    <location>
        <begin position="148"/>
        <end position="167"/>
    </location>
</feature>
<dbReference type="EMBL" id="BNAV01000001">
    <property type="protein sequence ID" value="GHF42238.1"/>
    <property type="molecule type" value="Genomic_DNA"/>
</dbReference>
<reference evidence="4" key="1">
    <citation type="journal article" date="2014" name="Int. J. Syst. Evol. Microbiol.">
        <title>Complete genome sequence of Corynebacterium casei LMG S-19264T (=DSM 44701T), isolated from a smear-ripened cheese.</title>
        <authorList>
            <consortium name="US DOE Joint Genome Institute (JGI-PGF)"/>
            <person name="Walter F."/>
            <person name="Albersmeier A."/>
            <person name="Kalinowski J."/>
            <person name="Ruckert C."/>
        </authorList>
    </citation>
    <scope>NUCLEOTIDE SEQUENCE</scope>
    <source>
        <strain evidence="4">CGMCC 4.7679</strain>
    </source>
</reference>
<reference evidence="4" key="2">
    <citation type="submission" date="2020-09" db="EMBL/GenBank/DDBJ databases">
        <authorList>
            <person name="Sun Q."/>
            <person name="Zhou Y."/>
        </authorList>
    </citation>
    <scope>NUCLEOTIDE SEQUENCE</scope>
    <source>
        <strain evidence="4">CGMCC 4.7679</strain>
    </source>
</reference>
<evidence type="ECO:0000313" key="5">
    <source>
        <dbReference type="Proteomes" id="UP000658656"/>
    </source>
</evidence>
<evidence type="ECO:0000313" key="4">
    <source>
        <dbReference type="EMBL" id="GHF42238.1"/>
    </source>
</evidence>
<proteinExistence type="predicted"/>
<dbReference type="AlphaFoldDB" id="A0A8H9M8L4"/>
<feature type="domain" description="Putative zinc-finger" evidence="3">
    <location>
        <begin position="3"/>
        <end position="37"/>
    </location>
</feature>
<dbReference type="InterPro" id="IPR027383">
    <property type="entry name" value="Znf_put"/>
</dbReference>
<evidence type="ECO:0000256" key="1">
    <source>
        <dbReference type="SAM" id="MobiDB-lite"/>
    </source>
</evidence>
<organism evidence="4 5">
    <name type="scientific">Amycolatopsis bartoniae</name>
    <dbReference type="NCBI Taxonomy" id="941986"/>
    <lineage>
        <taxon>Bacteria</taxon>
        <taxon>Bacillati</taxon>
        <taxon>Actinomycetota</taxon>
        <taxon>Actinomycetes</taxon>
        <taxon>Pseudonocardiales</taxon>
        <taxon>Pseudonocardiaceae</taxon>
        <taxon>Amycolatopsis</taxon>
    </lineage>
</organism>
<feature type="compositionally biased region" description="Basic residues" evidence="1">
    <location>
        <begin position="227"/>
        <end position="242"/>
    </location>
</feature>
<evidence type="ECO:0000256" key="2">
    <source>
        <dbReference type="SAM" id="Phobius"/>
    </source>
</evidence>
<feature type="transmembrane region" description="Helical" evidence="2">
    <location>
        <begin position="81"/>
        <end position="100"/>
    </location>
</feature>
<comment type="caution">
    <text evidence="4">The sequence shown here is derived from an EMBL/GenBank/DDBJ whole genome shotgun (WGS) entry which is preliminary data.</text>
</comment>
<feature type="transmembrane region" description="Helical" evidence="2">
    <location>
        <begin position="120"/>
        <end position="136"/>
    </location>
</feature>
<accession>A0A8H9M8L4</accession>
<dbReference type="Pfam" id="PF13490">
    <property type="entry name" value="zf-HC2"/>
    <property type="match status" value="1"/>
</dbReference>
<dbReference type="RefSeq" id="WP_145935319.1">
    <property type="nucleotide sequence ID" value="NZ_BNAV01000001.1"/>
</dbReference>
<dbReference type="Proteomes" id="UP000658656">
    <property type="component" value="Unassembled WGS sequence"/>
</dbReference>
<keyword evidence="5" id="KW-1185">Reference proteome</keyword>
<gene>
    <name evidence="4" type="ORF">GCM10017566_14790</name>
</gene>